<evidence type="ECO:0000313" key="4">
    <source>
        <dbReference type="EMBL" id="RFU33913.1"/>
    </source>
</evidence>
<name>A0A3E2HL02_SCYLI</name>
<dbReference type="OrthoDB" id="29013at2759"/>
<evidence type="ECO:0008006" key="6">
    <source>
        <dbReference type="Google" id="ProtNLM"/>
    </source>
</evidence>
<feature type="compositionally biased region" description="Polar residues" evidence="3">
    <location>
        <begin position="823"/>
        <end position="835"/>
    </location>
</feature>
<feature type="region of interest" description="Disordered" evidence="3">
    <location>
        <begin position="868"/>
        <end position="892"/>
    </location>
</feature>
<feature type="region of interest" description="Disordered" evidence="3">
    <location>
        <begin position="711"/>
        <end position="853"/>
    </location>
</feature>
<proteinExistence type="inferred from homology"/>
<gene>
    <name evidence="4" type="ORF">B7463_g2397</name>
</gene>
<dbReference type="AlphaFoldDB" id="A0A3E2HL02"/>
<feature type="compositionally biased region" description="Polar residues" evidence="3">
    <location>
        <begin position="883"/>
        <end position="892"/>
    </location>
</feature>
<evidence type="ECO:0000256" key="3">
    <source>
        <dbReference type="SAM" id="MobiDB-lite"/>
    </source>
</evidence>
<evidence type="ECO:0000256" key="2">
    <source>
        <dbReference type="ARBA" id="ARBA00038251"/>
    </source>
</evidence>
<feature type="compositionally biased region" description="Polar residues" evidence="3">
    <location>
        <begin position="759"/>
        <end position="780"/>
    </location>
</feature>
<comment type="function">
    <text evidence="1">Involved in endocytosis.</text>
</comment>
<dbReference type="Gene3D" id="1.25.40.10">
    <property type="entry name" value="Tetratricopeptide repeat domain"/>
    <property type="match status" value="1"/>
</dbReference>
<evidence type="ECO:0000313" key="5">
    <source>
        <dbReference type="Proteomes" id="UP000258309"/>
    </source>
</evidence>
<feature type="compositionally biased region" description="Low complexity" evidence="3">
    <location>
        <begin position="711"/>
        <end position="721"/>
    </location>
</feature>
<organism evidence="4 5">
    <name type="scientific">Scytalidium lignicola</name>
    <name type="common">Hyphomycete</name>
    <dbReference type="NCBI Taxonomy" id="5539"/>
    <lineage>
        <taxon>Eukaryota</taxon>
        <taxon>Fungi</taxon>
        <taxon>Dikarya</taxon>
        <taxon>Ascomycota</taxon>
        <taxon>Pezizomycotina</taxon>
        <taxon>Leotiomycetes</taxon>
        <taxon>Leotiomycetes incertae sedis</taxon>
        <taxon>Scytalidium</taxon>
    </lineage>
</organism>
<feature type="non-terminal residue" evidence="4">
    <location>
        <position position="1"/>
    </location>
</feature>
<reference evidence="4 5" key="1">
    <citation type="submission" date="2018-05" db="EMBL/GenBank/DDBJ databases">
        <title>Draft genome sequence of Scytalidium lignicola DSM 105466, a ubiquitous saprotrophic fungus.</title>
        <authorList>
            <person name="Buettner E."/>
            <person name="Gebauer A.M."/>
            <person name="Hofrichter M."/>
            <person name="Liers C."/>
            <person name="Kellner H."/>
        </authorList>
    </citation>
    <scope>NUCLEOTIDE SEQUENCE [LARGE SCALE GENOMIC DNA]</scope>
    <source>
        <strain evidence="4 5">DSM 105466</strain>
    </source>
</reference>
<dbReference type="SMART" id="SM00028">
    <property type="entry name" value="TPR"/>
    <property type="match status" value="3"/>
</dbReference>
<comment type="caution">
    <text evidence="4">The sequence shown here is derived from an EMBL/GenBank/DDBJ whole genome shotgun (WGS) entry which is preliminary data.</text>
</comment>
<dbReference type="STRING" id="5539.A0A3E2HL02"/>
<dbReference type="InterPro" id="IPR011990">
    <property type="entry name" value="TPR-like_helical_dom_sf"/>
</dbReference>
<sequence length="1201" mass="132052">MIPDPNKAAHYLQLLDEARCDGNWEAVPELIRKVRKHAPARTCLTLTAEAEHAVATTPRRPATSRPSTATSITASDVSRFIPLLIEAIESEQTYPEDAFQAKICLSWAHWYLGEPGLAAQRVPRSVEEEYQKIVGSNKGYSEWTKAAALKGAYIKGTYLANANALGEAMETFDSVLPIFINIPSLSTNKRELRTWVELYLTGFCLTSSKAIKSKFSSILETEALSAFRAWAGFWEDQKAGFIGGRLPHADVSRRHVWLEYYHMMSELLQQGLPFSTTALITTRPDTATRQQQKNELIRVESKYEALLLNEVQFPQAEASNDEVEAFVGLVMQNWRILCSDRWQELWKGGGDADTISRGVLDILYRTGTKTFHSTHILRHLFTVHLAVGDFDLAFKAFDTYLDLVKKGKERVQKTGEPESSLDDDENVLITASECMIALCKYGPEQGAEKAHQLALYFEEWLEKHFPTEGSGNHQNSTCPVPSDPVSPGVLALTWRSIGIAHAQWSRAAFEASTRTDIQLRAIKCFRKALRPEYMSTTSVETLFALGTILAERRELTTAIEVVKAGLLPPIKPTSPQETGFLRERSLIPLWHLMALLVSARQEFVTAARSCEGAFEQFLEPANLFGNADLNSSYRSDHLNEKAAPRSFGIVDEMDDFEKANVLEVKMTQLALVEVLEGPEIAVNACGELLSMYGRLFGGDPQKNNPFFITPKTTSTLPPKSSAGTVKSTRGSIFGRSRSLKRSQRESSVSEKTLIPARPDTTQTATGTISRAPTIQVTRENGTVKEPHEKLRKRSESLLRKDSVGGRERSKSRSGRNASRAPSMRSQPSSTVQPSPATVDGEKFFTPPASPGQREAILGENTIATQIRSAVSQDKPPQEELKPASSSLGTSNESYTASSLIELKSRLPKAQESHRRSGTLVKVWLLIAGFYRRAAVYDDAKGAIEEAQKLVEGLEAGMLQDSSANVTVNDAGWGGGKSVKELWGDVYAERGYLAIAEGAPWIALQHFESALIHFVDHPSAIVGISTLLLDIYTETLIPPPSIPSLVLPASLDMSNAPSTVPTSSAISVSAVLQNPNNTVTTSVSEGPLGLPVTQSNGLINTTRPSTSSSLPSMSSLEPPYKATSTSFLDRLAARDRAYALLSGLTKLGTGWNYSEAWFALARAYEESGQLDKAREVLWWCVELEDARAVRDWRCAGVGGYVL</sequence>
<feature type="non-terminal residue" evidence="4">
    <location>
        <position position="1201"/>
    </location>
</feature>
<feature type="compositionally biased region" description="Basic and acidic residues" evidence="3">
    <location>
        <begin position="781"/>
        <end position="810"/>
    </location>
</feature>
<dbReference type="PANTHER" id="PTHR23083">
    <property type="entry name" value="TETRATRICOPEPTIDE REPEAT PROTEIN, TPR"/>
    <property type="match status" value="1"/>
</dbReference>
<keyword evidence="5" id="KW-1185">Reference proteome</keyword>
<dbReference type="SUPFAM" id="SSF48452">
    <property type="entry name" value="TPR-like"/>
    <property type="match status" value="1"/>
</dbReference>
<dbReference type="PANTHER" id="PTHR23083:SF464">
    <property type="entry name" value="TETRATRICOPEPTIDE REPEAT DOMAIN 7, ISOFORM A"/>
    <property type="match status" value="1"/>
</dbReference>
<dbReference type="EMBL" id="NCSJ02000028">
    <property type="protein sequence ID" value="RFU33913.1"/>
    <property type="molecule type" value="Genomic_DNA"/>
</dbReference>
<comment type="similarity">
    <text evidence="2">Belongs to the YPP1 family.</text>
</comment>
<dbReference type="Proteomes" id="UP000258309">
    <property type="component" value="Unassembled WGS sequence"/>
</dbReference>
<dbReference type="OMA" id="KQPPEQD"/>
<accession>A0A3E2HL02</accession>
<evidence type="ECO:0000256" key="1">
    <source>
        <dbReference type="ARBA" id="ARBA00002550"/>
    </source>
</evidence>
<protein>
    <recommendedName>
        <fullName evidence="6">Filamentation protein</fullName>
    </recommendedName>
</protein>
<dbReference type="InterPro" id="IPR051722">
    <property type="entry name" value="Endocytosis_PI4K-reg_protein"/>
</dbReference>
<dbReference type="InterPro" id="IPR019734">
    <property type="entry name" value="TPR_rpt"/>
</dbReference>